<dbReference type="EMBL" id="CALSDN010000010">
    <property type="protein sequence ID" value="CAH6722597.1"/>
    <property type="molecule type" value="Genomic_DNA"/>
</dbReference>
<dbReference type="Proteomes" id="UP001152531">
    <property type="component" value="Unassembled WGS sequence"/>
</dbReference>
<evidence type="ECO:0000313" key="2">
    <source>
        <dbReference type="Proteomes" id="UP001152531"/>
    </source>
</evidence>
<proteinExistence type="predicted"/>
<comment type="caution">
    <text evidence="1">The sequence shown here is derived from an EMBL/GenBank/DDBJ whole genome shotgun (WGS) entry which is preliminary data.</text>
</comment>
<reference evidence="1" key="1">
    <citation type="submission" date="2022-06" db="EMBL/GenBank/DDBJ databases">
        <authorList>
            <person name="Legras J.-L."/>
            <person name="Devillers H."/>
            <person name="Grondin C."/>
        </authorList>
    </citation>
    <scope>NUCLEOTIDE SEQUENCE</scope>
    <source>
        <strain evidence="1">CLIB 1444</strain>
    </source>
</reference>
<organism evidence="1 2">
    <name type="scientific">[Candida] jaroonii</name>
    <dbReference type="NCBI Taxonomy" id="467808"/>
    <lineage>
        <taxon>Eukaryota</taxon>
        <taxon>Fungi</taxon>
        <taxon>Dikarya</taxon>
        <taxon>Ascomycota</taxon>
        <taxon>Saccharomycotina</taxon>
        <taxon>Pichiomycetes</taxon>
        <taxon>Debaryomycetaceae</taxon>
        <taxon>Yamadazyma</taxon>
    </lineage>
</organism>
<protein>
    <submittedName>
        <fullName evidence="1">Uncharacterized protein</fullName>
    </submittedName>
</protein>
<keyword evidence="2" id="KW-1185">Reference proteome</keyword>
<gene>
    <name evidence="1" type="ORF">CLIB1444_10S02058</name>
</gene>
<sequence length="389" mass="43190">MILLIFLLCIQHVLGKGYLRLPNSKIDTYVGSEKELVSINIDMTKSDLLLFNSSTACSWSGNSNTTDAQALYQVCSTQASVFHDGNSKSFVKNGTQYSYSFESGDLVGYGNVWGIDTFNIGNKTIKGMQMSLLNQSTSVYGVLGVGFIEDEFCNRNNLNNGQSSVKYLNFPYQLKNQGIIKKAMYSLNSLPFSMSEFLFGAINHEKYRGDLVQIPLIDKSLQFKTDGIILNDLALSNSTITTIIDNNSYNLGLPPLIFNTIMNLLNANISSDYPDYYQTSNTNDTIYFKFGDLVIPISFQNLVDSNGLISIVQSKEKIVLGRPFLIDAYIVVDLEDEALFIGRAASPNNKDDITVVGKGSNSTEIAFNSASTYSFPWMLYLLPLTLYLI</sequence>
<accession>A0ACA9YCC3</accession>
<name>A0ACA9YCC3_9ASCO</name>
<evidence type="ECO:0000313" key="1">
    <source>
        <dbReference type="EMBL" id="CAH6722597.1"/>
    </source>
</evidence>